<dbReference type="CDD" id="cd05154">
    <property type="entry name" value="ACAD10_11_N-like"/>
    <property type="match status" value="1"/>
</dbReference>
<dbReference type="Gene3D" id="3.30.200.20">
    <property type="entry name" value="Phosphorylase Kinase, domain 1"/>
    <property type="match status" value="1"/>
</dbReference>
<dbReference type="OrthoDB" id="191037at2759"/>
<feature type="domain" description="Aminoglycoside phosphotransferase" evidence="1">
    <location>
        <begin position="31"/>
        <end position="275"/>
    </location>
</feature>
<reference evidence="2 3" key="1">
    <citation type="submission" date="2015-01" db="EMBL/GenBank/DDBJ databases">
        <title>The Genome Sequence of Rhinocladiella mackenzie CBS 650.93.</title>
        <authorList>
            <consortium name="The Broad Institute Genomics Platform"/>
            <person name="Cuomo C."/>
            <person name="de Hoog S."/>
            <person name="Gorbushina A."/>
            <person name="Stielow B."/>
            <person name="Teixiera M."/>
            <person name="Abouelleil A."/>
            <person name="Chapman S.B."/>
            <person name="Priest M."/>
            <person name="Young S.K."/>
            <person name="Wortman J."/>
            <person name="Nusbaum C."/>
            <person name="Birren B."/>
        </authorList>
    </citation>
    <scope>NUCLEOTIDE SEQUENCE [LARGE SCALE GENOMIC DNA]</scope>
    <source>
        <strain evidence="2 3">CBS 650.93</strain>
    </source>
</reference>
<dbReference type="HOGENOM" id="CLU_007526_0_2_1"/>
<dbReference type="AlphaFoldDB" id="A0A0D2JHQ1"/>
<evidence type="ECO:0000313" key="3">
    <source>
        <dbReference type="Proteomes" id="UP000053617"/>
    </source>
</evidence>
<evidence type="ECO:0000259" key="1">
    <source>
        <dbReference type="Pfam" id="PF01636"/>
    </source>
</evidence>
<protein>
    <recommendedName>
        <fullName evidence="1">Aminoglycoside phosphotransferase domain-containing protein</fullName>
    </recommendedName>
</protein>
<dbReference type="InterPro" id="IPR041726">
    <property type="entry name" value="ACAD10_11_N"/>
</dbReference>
<dbReference type="PANTHER" id="PTHR47829:SF1">
    <property type="entry name" value="HAD FAMILY PHOSPHATASE"/>
    <property type="match status" value="1"/>
</dbReference>
<keyword evidence="3" id="KW-1185">Reference proteome</keyword>
<gene>
    <name evidence="2" type="ORF">Z518_03522</name>
</gene>
<dbReference type="Proteomes" id="UP000053617">
    <property type="component" value="Unassembled WGS sequence"/>
</dbReference>
<organism evidence="2 3">
    <name type="scientific">Rhinocladiella mackenziei CBS 650.93</name>
    <dbReference type="NCBI Taxonomy" id="1442369"/>
    <lineage>
        <taxon>Eukaryota</taxon>
        <taxon>Fungi</taxon>
        <taxon>Dikarya</taxon>
        <taxon>Ascomycota</taxon>
        <taxon>Pezizomycotina</taxon>
        <taxon>Eurotiomycetes</taxon>
        <taxon>Chaetothyriomycetidae</taxon>
        <taxon>Chaetothyriales</taxon>
        <taxon>Herpotrichiellaceae</taxon>
        <taxon>Rhinocladiella</taxon>
    </lineage>
</organism>
<dbReference type="InterPro" id="IPR052898">
    <property type="entry name" value="ACAD10-like"/>
</dbReference>
<dbReference type="SUPFAM" id="SSF56112">
    <property type="entry name" value="Protein kinase-like (PK-like)"/>
    <property type="match status" value="1"/>
</dbReference>
<dbReference type="EMBL" id="KN847476">
    <property type="protein sequence ID" value="KIX08865.1"/>
    <property type="molecule type" value="Genomic_DNA"/>
</dbReference>
<dbReference type="Pfam" id="PF01636">
    <property type="entry name" value="APH"/>
    <property type="match status" value="1"/>
</dbReference>
<dbReference type="GeneID" id="25291593"/>
<accession>A0A0D2JHQ1</accession>
<dbReference type="PANTHER" id="PTHR47829">
    <property type="entry name" value="HYDROLASE, PUTATIVE (AFU_ORTHOLOGUE AFUA_1G12880)-RELATED"/>
    <property type="match status" value="1"/>
</dbReference>
<dbReference type="RefSeq" id="XP_013276001.1">
    <property type="nucleotide sequence ID" value="XM_013420547.1"/>
</dbReference>
<name>A0A0D2JHQ1_9EURO</name>
<dbReference type="STRING" id="1442369.A0A0D2JHQ1"/>
<sequence>MAEQVRQPIDLKSLERYIDRTIPEIKTPLQVKQFGFGQSNPTYQLIAADRRKYVMRKKPPGQLLSKTAHQVTREFKVLRALEQTDVPAPKVYMLCEDDSVIGTAFYIMEFLDGRVITEIHFPNVSTEERTEMWRDAVRTLAKLHRVDFKKVGLSDFGRHQGFYDRQMKTFGNLSKVQAAVQDVDTNKRVGQIPYFDELASFLSDKSQQPADRATLIHGDYKIDNLIYHKTEPRVIGVLDWEMATIGHPLSDVVNLVSPWSFLDQVSQAARIAAGEPDAFSPGVTPGLPTLDQALKWYKEESGYNVAVDLAWGNAFWGFRSAIIVQGISARYAQRQASGKTAKQYVSQVYRYSDYAMAIVKELRDSSRSHTRL</sequence>
<dbReference type="InterPro" id="IPR002575">
    <property type="entry name" value="Aminoglycoside_PTrfase"/>
</dbReference>
<dbReference type="Gene3D" id="3.90.1200.10">
    <property type="match status" value="1"/>
</dbReference>
<dbReference type="InterPro" id="IPR011009">
    <property type="entry name" value="Kinase-like_dom_sf"/>
</dbReference>
<evidence type="ECO:0000313" key="2">
    <source>
        <dbReference type="EMBL" id="KIX08865.1"/>
    </source>
</evidence>
<dbReference type="VEuPathDB" id="FungiDB:Z518_03522"/>
<proteinExistence type="predicted"/>